<evidence type="ECO:0000313" key="2">
    <source>
        <dbReference type="EMBL" id="GAJ13909.1"/>
    </source>
</evidence>
<proteinExistence type="predicted"/>
<dbReference type="EMBL" id="BARW01033828">
    <property type="protein sequence ID" value="GAJ13909.1"/>
    <property type="molecule type" value="Genomic_DNA"/>
</dbReference>
<comment type="caution">
    <text evidence="2">The sequence shown here is derived from an EMBL/GenBank/DDBJ whole genome shotgun (WGS) entry which is preliminary data.</text>
</comment>
<gene>
    <name evidence="2" type="ORF">S12H4_53186</name>
</gene>
<dbReference type="AlphaFoldDB" id="X1U8U0"/>
<keyword evidence="1" id="KW-0472">Membrane</keyword>
<protein>
    <recommendedName>
        <fullName evidence="3">Helix-turn-helix domain-containing protein</fullName>
    </recommendedName>
</protein>
<evidence type="ECO:0008006" key="3">
    <source>
        <dbReference type="Google" id="ProtNLM"/>
    </source>
</evidence>
<accession>X1U8U0</accession>
<organism evidence="2">
    <name type="scientific">marine sediment metagenome</name>
    <dbReference type="NCBI Taxonomy" id="412755"/>
    <lineage>
        <taxon>unclassified sequences</taxon>
        <taxon>metagenomes</taxon>
        <taxon>ecological metagenomes</taxon>
    </lineage>
</organism>
<keyword evidence="1" id="KW-1133">Transmembrane helix</keyword>
<reference evidence="2" key="1">
    <citation type="journal article" date="2014" name="Front. Microbiol.">
        <title>High frequency of phylogenetically diverse reductive dehalogenase-homologous genes in deep subseafloor sedimentary metagenomes.</title>
        <authorList>
            <person name="Kawai M."/>
            <person name="Futagami T."/>
            <person name="Toyoda A."/>
            <person name="Takaki Y."/>
            <person name="Nishi S."/>
            <person name="Hori S."/>
            <person name="Arai W."/>
            <person name="Tsubouchi T."/>
            <person name="Morono Y."/>
            <person name="Uchiyama I."/>
            <person name="Ito T."/>
            <person name="Fujiyama A."/>
            <person name="Inagaki F."/>
            <person name="Takami H."/>
        </authorList>
    </citation>
    <scope>NUCLEOTIDE SEQUENCE</scope>
    <source>
        <strain evidence="2">Expedition CK06-06</strain>
    </source>
</reference>
<evidence type="ECO:0000256" key="1">
    <source>
        <dbReference type="SAM" id="Phobius"/>
    </source>
</evidence>
<name>X1U8U0_9ZZZZ</name>
<feature type="transmembrane region" description="Helical" evidence="1">
    <location>
        <begin position="99"/>
        <end position="119"/>
    </location>
</feature>
<sequence length="128" mass="14601">SETVLHGEPELLIPADEYASRHGICRRTVNRYVKSGRLDSTKQRGRTMIVDKPLKPASQDTLFVKPNTDSQIVPFAQADWIRFGFLQARSKSKTIWQTYAIALTVLFVSLLLASLWLFAQWRFLTSTS</sequence>
<keyword evidence="1" id="KW-0812">Transmembrane</keyword>
<feature type="non-terminal residue" evidence="2">
    <location>
        <position position="1"/>
    </location>
</feature>